<comment type="similarity">
    <text evidence="2">Belongs to the serine/threonine dehydratase family.</text>
</comment>
<dbReference type="AlphaFoldDB" id="A0A4Q7NF90"/>
<evidence type="ECO:0000256" key="4">
    <source>
        <dbReference type="ARBA" id="ARBA00023239"/>
    </source>
</evidence>
<proteinExistence type="inferred from homology"/>
<comment type="caution">
    <text evidence="6">The sequence shown here is derived from an EMBL/GenBank/DDBJ whole genome shotgun (WGS) entry which is preliminary data.</text>
</comment>
<dbReference type="SUPFAM" id="SSF53686">
    <property type="entry name" value="Tryptophan synthase beta subunit-like PLP-dependent enzymes"/>
    <property type="match status" value="1"/>
</dbReference>
<dbReference type="EMBL" id="SGXC01000002">
    <property type="protein sequence ID" value="RZS81700.1"/>
    <property type="molecule type" value="Genomic_DNA"/>
</dbReference>
<dbReference type="Proteomes" id="UP000292445">
    <property type="component" value="Unassembled WGS sequence"/>
</dbReference>
<keyword evidence="4" id="KW-0456">Lyase</keyword>
<dbReference type="GO" id="GO:0003941">
    <property type="term" value="F:L-serine ammonia-lyase activity"/>
    <property type="evidence" value="ECO:0007669"/>
    <property type="project" value="TreeGrafter"/>
</dbReference>
<evidence type="ECO:0000313" key="7">
    <source>
        <dbReference type="Proteomes" id="UP000292445"/>
    </source>
</evidence>
<evidence type="ECO:0000256" key="3">
    <source>
        <dbReference type="ARBA" id="ARBA00022898"/>
    </source>
</evidence>
<dbReference type="FunFam" id="3.40.50.1100:FF:000007">
    <property type="entry name" value="L-threonine dehydratase catabolic TdcB"/>
    <property type="match status" value="1"/>
</dbReference>
<accession>A0A4Q7NF90</accession>
<sequence>MSVAFPAIEAAAALLAGHAHRTPVLTSHTVDTRTGASVFFKCENFQRMGAFKFRGAYHALARLPDDARRRGVVAYSSGNHAQAVALAGRLLGIPATIVMPTDAPQVKLEATRGYGARVVPYDRATQRREDIAAELAGRDGLTTIPPFDHPDVIAGQGTAALELLRETGPLDYLLVPCGGGGLLSGSAIAANACAPGIRVIGVEPAAGDDVTRSFRSGTLQSVDNPDTIADGARTQSAGRYTFPLIQAHVHDMLTVTDDELLRAMFFLMERMKFVLEPTGALGAAALLSGKVNARGKRVGIIVSGGNVDLFALAPYLAKGRTAYGA</sequence>
<dbReference type="GO" id="GO:0005524">
    <property type="term" value="F:ATP binding"/>
    <property type="evidence" value="ECO:0007669"/>
    <property type="project" value="TreeGrafter"/>
</dbReference>
<dbReference type="CDD" id="cd01562">
    <property type="entry name" value="Thr-dehyd"/>
    <property type="match status" value="1"/>
</dbReference>
<dbReference type="GO" id="GO:0000287">
    <property type="term" value="F:magnesium ion binding"/>
    <property type="evidence" value="ECO:0007669"/>
    <property type="project" value="TreeGrafter"/>
</dbReference>
<dbReference type="OrthoDB" id="9811476at2"/>
<protein>
    <submittedName>
        <fullName evidence="6">Threonine dehydratase</fullName>
    </submittedName>
</protein>
<evidence type="ECO:0000256" key="2">
    <source>
        <dbReference type="ARBA" id="ARBA00010869"/>
    </source>
</evidence>
<keyword evidence="7" id="KW-1185">Reference proteome</keyword>
<feature type="domain" description="Tryptophan synthase beta chain-like PALP" evidence="5">
    <location>
        <begin position="18"/>
        <end position="304"/>
    </location>
</feature>
<comment type="cofactor">
    <cofactor evidence="1">
        <name>pyridoxal 5'-phosphate</name>
        <dbReference type="ChEBI" id="CHEBI:597326"/>
    </cofactor>
</comment>
<reference evidence="6 7" key="1">
    <citation type="submission" date="2019-02" db="EMBL/GenBank/DDBJ databases">
        <title>Genomic Encyclopedia of Type Strains, Phase IV (KMG-IV): sequencing the most valuable type-strain genomes for metagenomic binning, comparative biology and taxonomic classification.</title>
        <authorList>
            <person name="Goeker M."/>
        </authorList>
    </citation>
    <scope>NUCLEOTIDE SEQUENCE [LARGE SCALE GENOMIC DNA]</scope>
    <source>
        <strain evidence="6 7">K24</strain>
    </source>
</reference>
<dbReference type="InterPro" id="IPR036052">
    <property type="entry name" value="TrpB-like_PALP_sf"/>
</dbReference>
<keyword evidence="3" id="KW-0663">Pyridoxal phosphate</keyword>
<dbReference type="RefSeq" id="WP_130359654.1">
    <property type="nucleotide sequence ID" value="NZ_SGXC01000002.1"/>
</dbReference>
<gene>
    <name evidence="6" type="ORF">EV675_4328</name>
</gene>
<dbReference type="GO" id="GO:0018114">
    <property type="term" value="F:threonine racemase activity"/>
    <property type="evidence" value="ECO:0007669"/>
    <property type="project" value="TreeGrafter"/>
</dbReference>
<evidence type="ECO:0000313" key="6">
    <source>
        <dbReference type="EMBL" id="RZS81700.1"/>
    </source>
</evidence>
<dbReference type="FunFam" id="3.40.50.1100:FF:000005">
    <property type="entry name" value="Threonine dehydratase catabolic"/>
    <property type="match status" value="1"/>
</dbReference>
<dbReference type="PANTHER" id="PTHR43050:SF1">
    <property type="entry name" value="SERINE RACEMASE"/>
    <property type="match status" value="1"/>
</dbReference>
<evidence type="ECO:0000259" key="5">
    <source>
        <dbReference type="Pfam" id="PF00291"/>
    </source>
</evidence>
<dbReference type="GO" id="GO:0030170">
    <property type="term" value="F:pyridoxal phosphate binding"/>
    <property type="evidence" value="ECO:0007669"/>
    <property type="project" value="TreeGrafter"/>
</dbReference>
<dbReference type="Pfam" id="PF00291">
    <property type="entry name" value="PALP"/>
    <property type="match status" value="1"/>
</dbReference>
<dbReference type="PANTHER" id="PTHR43050">
    <property type="entry name" value="SERINE / THREONINE RACEMASE FAMILY MEMBER"/>
    <property type="match status" value="1"/>
</dbReference>
<evidence type="ECO:0000256" key="1">
    <source>
        <dbReference type="ARBA" id="ARBA00001933"/>
    </source>
</evidence>
<dbReference type="GO" id="GO:0070179">
    <property type="term" value="P:D-serine biosynthetic process"/>
    <property type="evidence" value="ECO:0007669"/>
    <property type="project" value="TreeGrafter"/>
</dbReference>
<dbReference type="GO" id="GO:0030378">
    <property type="term" value="F:serine racemase activity"/>
    <property type="evidence" value="ECO:0007669"/>
    <property type="project" value="TreeGrafter"/>
</dbReference>
<dbReference type="NCBIfam" id="NF005454">
    <property type="entry name" value="PRK07048.1"/>
    <property type="match status" value="1"/>
</dbReference>
<dbReference type="InterPro" id="IPR001926">
    <property type="entry name" value="TrpB-like_PALP"/>
</dbReference>
<name>A0A4Q7NF90_9BURK</name>
<organism evidence="6 7">
    <name type="scientific">Pigmentiphaga kullae</name>
    <dbReference type="NCBI Taxonomy" id="151784"/>
    <lineage>
        <taxon>Bacteria</taxon>
        <taxon>Pseudomonadati</taxon>
        <taxon>Pseudomonadota</taxon>
        <taxon>Betaproteobacteria</taxon>
        <taxon>Burkholderiales</taxon>
        <taxon>Alcaligenaceae</taxon>
        <taxon>Pigmentiphaga</taxon>
    </lineage>
</organism>
<dbReference type="Gene3D" id="3.40.50.1100">
    <property type="match status" value="2"/>
</dbReference>